<dbReference type="AlphaFoldDB" id="A0A090WTY5"/>
<accession>A0A090WTY5</accession>
<sequence>MENWSFAQTDFINDETNGDLELTLKILSSNKTTPMLVINEDGSLVVIIILTKQRLPTPFMYKN</sequence>
<gene>
    <name evidence="1" type="ORF">JCM19274_3105</name>
</gene>
<name>A0A090WTY5_9FLAO</name>
<proteinExistence type="predicted"/>
<protein>
    <submittedName>
        <fullName evidence="1">Uncharacterized protein</fullName>
    </submittedName>
</protein>
<evidence type="ECO:0000313" key="1">
    <source>
        <dbReference type="EMBL" id="GAL79693.1"/>
    </source>
</evidence>
<dbReference type="Proteomes" id="UP000029643">
    <property type="component" value="Unassembled WGS sequence"/>
</dbReference>
<dbReference type="EMBL" id="BBNU01000007">
    <property type="protein sequence ID" value="GAL79693.1"/>
    <property type="molecule type" value="Genomic_DNA"/>
</dbReference>
<organism evidence="1 2">
    <name type="scientific">Algibacter lectus</name>
    <dbReference type="NCBI Taxonomy" id="221126"/>
    <lineage>
        <taxon>Bacteria</taxon>
        <taxon>Pseudomonadati</taxon>
        <taxon>Bacteroidota</taxon>
        <taxon>Flavobacteriia</taxon>
        <taxon>Flavobacteriales</taxon>
        <taxon>Flavobacteriaceae</taxon>
        <taxon>Algibacter</taxon>
    </lineage>
</organism>
<comment type="caution">
    <text evidence="1">The sequence shown here is derived from an EMBL/GenBank/DDBJ whole genome shotgun (WGS) entry which is preliminary data.</text>
</comment>
<evidence type="ECO:0000313" key="2">
    <source>
        <dbReference type="Proteomes" id="UP000029643"/>
    </source>
</evidence>
<reference evidence="1 2" key="1">
    <citation type="journal article" date="2014" name="Genome Announc.">
        <title>Draft Genome Sequences of Marine Flavobacterium Algibacter lectus Strains SS8 and NR4.</title>
        <authorList>
            <person name="Takatani N."/>
            <person name="Nakanishi M."/>
            <person name="Meirelles P."/>
            <person name="Mino S."/>
            <person name="Suda W."/>
            <person name="Oshima K."/>
            <person name="Hattori M."/>
            <person name="Ohkuma M."/>
            <person name="Hosokawa M."/>
            <person name="Miyashita K."/>
            <person name="Thompson F.L."/>
            <person name="Niwa A."/>
            <person name="Sawabe T."/>
            <person name="Sawabe T."/>
        </authorList>
    </citation>
    <scope>NUCLEOTIDE SEQUENCE [LARGE SCALE GENOMIC DNA]</scope>
    <source>
        <strain evidence="2">JCM19274</strain>
    </source>
</reference>